<dbReference type="AlphaFoldDB" id="A0A4Y3TTB7"/>
<name>A0A4Y3TTB7_9PROT</name>
<protein>
    <submittedName>
        <fullName evidence="1">Uncharacterized protein</fullName>
    </submittedName>
</protein>
<dbReference type="Proteomes" id="UP000317617">
    <property type="component" value="Unassembled WGS sequence"/>
</dbReference>
<comment type="caution">
    <text evidence="1">The sequence shown here is derived from an EMBL/GenBank/DDBJ whole genome shotgun (WGS) entry which is preliminary data.</text>
</comment>
<evidence type="ECO:0000313" key="1">
    <source>
        <dbReference type="EMBL" id="GEB84025.1"/>
    </source>
</evidence>
<evidence type="ECO:0000313" key="2">
    <source>
        <dbReference type="Proteomes" id="UP000317617"/>
    </source>
</evidence>
<sequence>MDKAVPPLLATQNALWPEGMRTPANPEQAFRRDLREVWTITRALTNGSKQDLDFRQNAAGDWLVRVRVIR</sequence>
<proteinExistence type="predicted"/>
<dbReference type="RefSeq" id="WP_141325483.1">
    <property type="nucleotide sequence ID" value="NZ_BJMU01000026.1"/>
</dbReference>
<organism evidence="1 2">
    <name type="scientific">Acetobacter orleanensis</name>
    <dbReference type="NCBI Taxonomy" id="104099"/>
    <lineage>
        <taxon>Bacteria</taxon>
        <taxon>Pseudomonadati</taxon>
        <taxon>Pseudomonadota</taxon>
        <taxon>Alphaproteobacteria</taxon>
        <taxon>Acetobacterales</taxon>
        <taxon>Acetobacteraceae</taxon>
        <taxon>Acetobacter</taxon>
    </lineage>
</organism>
<reference evidence="1 2" key="1">
    <citation type="submission" date="2019-06" db="EMBL/GenBank/DDBJ databases">
        <title>Whole genome shotgun sequence of Acetobacter orleanensis NBRC 13752.</title>
        <authorList>
            <person name="Hosoyama A."/>
            <person name="Uohara A."/>
            <person name="Ohji S."/>
            <person name="Ichikawa N."/>
        </authorList>
    </citation>
    <scope>NUCLEOTIDE SEQUENCE [LARGE SCALE GENOMIC DNA]</scope>
    <source>
        <strain evidence="1 2">NBRC 13752</strain>
    </source>
</reference>
<keyword evidence="2" id="KW-1185">Reference proteome</keyword>
<gene>
    <name evidence="1" type="ORF">AOR01nite_25020</name>
</gene>
<dbReference type="EMBL" id="BJMU01000026">
    <property type="protein sequence ID" value="GEB84025.1"/>
    <property type="molecule type" value="Genomic_DNA"/>
</dbReference>
<accession>A0A4Y3TTB7</accession>